<dbReference type="NCBIfam" id="NF009455">
    <property type="entry name" value="PRK12815.1"/>
    <property type="match status" value="1"/>
</dbReference>
<dbReference type="FunFam" id="3.40.50.1380:FF:000005">
    <property type="entry name" value="CAD protein-like isoform X1"/>
    <property type="match status" value="1"/>
</dbReference>
<dbReference type="PANTHER" id="PTHR11405:SF5">
    <property type="entry name" value="CAD PROTEIN"/>
    <property type="match status" value="1"/>
</dbReference>
<dbReference type="SMART" id="SM01097">
    <property type="entry name" value="CPSase_sm_chain"/>
    <property type="match status" value="1"/>
</dbReference>
<dbReference type="InterPro" id="IPR005479">
    <property type="entry name" value="CPAse_ATP-bd"/>
</dbReference>
<evidence type="ECO:0000256" key="22">
    <source>
        <dbReference type="ARBA" id="ARBA00043984"/>
    </source>
</evidence>
<keyword evidence="14" id="KW-0378">Hydrolase</keyword>
<dbReference type="STRING" id="280699.M1UVS2"/>
<comment type="pathway">
    <text evidence="5">Pyrimidine metabolism; UMP biosynthesis via de novo pathway; (S)-dihydroorotate from bicarbonate: step 2/3.</text>
</comment>
<dbReference type="GO" id="GO:0004087">
    <property type="term" value="F:carbamoyl-phosphate synthase (ammonia) activity"/>
    <property type="evidence" value="ECO:0007669"/>
    <property type="project" value="UniProtKB-EC"/>
</dbReference>
<dbReference type="OrthoDB" id="1938at2759"/>
<feature type="domain" description="ATP-grasp" evidence="29">
    <location>
        <begin position="540"/>
        <end position="732"/>
    </location>
</feature>
<dbReference type="InterPro" id="IPR036901">
    <property type="entry name" value="Asp/Orn_carbamoylTrfase_sf"/>
</dbReference>
<dbReference type="InterPro" id="IPR058047">
    <property type="entry name" value="CPSase_preATP-grasp"/>
</dbReference>
<dbReference type="InterPro" id="IPR017926">
    <property type="entry name" value="GATASE"/>
</dbReference>
<dbReference type="Gene3D" id="3.40.50.880">
    <property type="match status" value="1"/>
</dbReference>
<dbReference type="InterPro" id="IPR006130">
    <property type="entry name" value="Asp/Orn_carbamoylTrfase"/>
</dbReference>
<dbReference type="InterPro" id="IPR035686">
    <property type="entry name" value="CPSase_GATase1"/>
</dbReference>
<accession>M1UVS2</accession>
<dbReference type="NCBIfam" id="TIGR00670">
    <property type="entry name" value="asp_carb_tr"/>
    <property type="match status" value="1"/>
</dbReference>
<keyword evidence="18" id="KW-0464">Manganese</keyword>
<dbReference type="NCBIfam" id="TIGR01369">
    <property type="entry name" value="CPSaseII_lrg"/>
    <property type="match status" value="1"/>
</dbReference>
<keyword evidence="19" id="KW-0511">Multifunctional enzyme</keyword>
<dbReference type="InterPro" id="IPR036480">
    <property type="entry name" value="CarbP_synth_ssu_N_sf"/>
</dbReference>
<evidence type="ECO:0000313" key="32">
    <source>
        <dbReference type="Proteomes" id="UP000007014"/>
    </source>
</evidence>
<comment type="cofactor">
    <cofactor evidence="2">
        <name>Zn(2+)</name>
        <dbReference type="ChEBI" id="CHEBI:29105"/>
    </cofactor>
</comment>
<evidence type="ECO:0000256" key="2">
    <source>
        <dbReference type="ARBA" id="ARBA00001947"/>
    </source>
</evidence>
<dbReference type="GO" id="GO:0005951">
    <property type="term" value="C:carbamoyl-phosphate synthase complex"/>
    <property type="evidence" value="ECO:0007669"/>
    <property type="project" value="TreeGrafter"/>
</dbReference>
<dbReference type="KEGG" id="cme:CYME_CMQ255C"/>
<evidence type="ECO:0000259" key="30">
    <source>
        <dbReference type="PROSITE" id="PS51855"/>
    </source>
</evidence>
<keyword evidence="13 28" id="KW-0547">Nucleotide-binding</keyword>
<dbReference type="Pfam" id="PF00988">
    <property type="entry name" value="CPSase_sm_chain"/>
    <property type="match status" value="1"/>
</dbReference>
<comment type="similarity">
    <text evidence="20">In the 3rd section; belongs to the metallo-dependent hydrolases superfamily. DHOase family. CAD subfamily.</text>
</comment>
<feature type="domain" description="MGS-like" evidence="30">
    <location>
        <begin position="1340"/>
        <end position="1495"/>
    </location>
</feature>
<comment type="catalytic activity">
    <reaction evidence="27">
        <text>L-glutamine + H2O = L-glutamate + NH4(+)</text>
        <dbReference type="Rhea" id="RHEA:15889"/>
        <dbReference type="ChEBI" id="CHEBI:15377"/>
        <dbReference type="ChEBI" id="CHEBI:28938"/>
        <dbReference type="ChEBI" id="CHEBI:29985"/>
        <dbReference type="ChEBI" id="CHEBI:58359"/>
        <dbReference type="EC" id="3.5.1.2"/>
    </reaction>
</comment>
<dbReference type="GO" id="GO:0006541">
    <property type="term" value="P:glutamine metabolic process"/>
    <property type="evidence" value="ECO:0007669"/>
    <property type="project" value="InterPro"/>
</dbReference>
<dbReference type="SUPFAM" id="SSF52317">
    <property type="entry name" value="Class I glutamine amidotransferase-like"/>
    <property type="match status" value="1"/>
</dbReference>
<evidence type="ECO:0000256" key="8">
    <source>
        <dbReference type="ARBA" id="ARBA00022598"/>
    </source>
</evidence>
<comment type="catalytic activity">
    <reaction evidence="24">
        <text>hydrogencarbonate + NH4(+) + 2 ATP = carbamoyl phosphate + 2 ADP + phosphate + 2 H(+)</text>
        <dbReference type="Rhea" id="RHEA:18029"/>
        <dbReference type="ChEBI" id="CHEBI:15378"/>
        <dbReference type="ChEBI" id="CHEBI:17544"/>
        <dbReference type="ChEBI" id="CHEBI:28938"/>
        <dbReference type="ChEBI" id="CHEBI:30616"/>
        <dbReference type="ChEBI" id="CHEBI:43474"/>
        <dbReference type="ChEBI" id="CHEBI:58228"/>
        <dbReference type="ChEBI" id="CHEBI:456216"/>
        <dbReference type="EC" id="6.3.4.16"/>
    </reaction>
</comment>
<dbReference type="PROSITE" id="PS51273">
    <property type="entry name" value="GATASE_TYPE_1"/>
    <property type="match status" value="1"/>
</dbReference>
<evidence type="ECO:0000256" key="19">
    <source>
        <dbReference type="ARBA" id="ARBA00023268"/>
    </source>
</evidence>
<evidence type="ECO:0000256" key="28">
    <source>
        <dbReference type="PROSITE-ProRule" id="PRU00409"/>
    </source>
</evidence>
<dbReference type="PROSITE" id="PS50975">
    <property type="entry name" value="ATP_GRASP"/>
    <property type="match status" value="2"/>
</dbReference>
<reference evidence="31 32" key="1">
    <citation type="journal article" date="2004" name="Nature">
        <title>Genome sequence of the ultrasmall unicellular red alga Cyanidioschyzon merolae 10D.</title>
        <authorList>
            <person name="Matsuzaki M."/>
            <person name="Misumi O."/>
            <person name="Shin-i T."/>
            <person name="Maruyama S."/>
            <person name="Takahara M."/>
            <person name="Miyagishima S."/>
            <person name="Mori T."/>
            <person name="Nishida K."/>
            <person name="Yagisawa F."/>
            <person name="Nishida K."/>
            <person name="Yoshida Y."/>
            <person name="Nishimura Y."/>
            <person name="Nakao S."/>
            <person name="Kobayashi T."/>
            <person name="Momoyama Y."/>
            <person name="Higashiyama T."/>
            <person name="Minoda A."/>
            <person name="Sano M."/>
            <person name="Nomoto H."/>
            <person name="Oishi K."/>
            <person name="Hayashi H."/>
            <person name="Ohta F."/>
            <person name="Nishizaka S."/>
            <person name="Haga S."/>
            <person name="Miura S."/>
            <person name="Morishita T."/>
            <person name="Kabeya Y."/>
            <person name="Terasawa K."/>
            <person name="Suzuki Y."/>
            <person name="Ishii Y."/>
            <person name="Asakawa S."/>
            <person name="Takano H."/>
            <person name="Ohta N."/>
            <person name="Kuroiwa H."/>
            <person name="Tanaka K."/>
            <person name="Shimizu N."/>
            <person name="Sugano S."/>
            <person name="Sato N."/>
            <person name="Nozaki H."/>
            <person name="Ogasawara N."/>
            <person name="Kohara Y."/>
            <person name="Kuroiwa T."/>
        </authorList>
    </citation>
    <scope>NUCLEOTIDE SEQUENCE [LARGE SCALE GENOMIC DNA]</scope>
    <source>
        <strain evidence="31 32">10D</strain>
    </source>
</reference>
<dbReference type="FunFam" id="3.30.470.20:FF:000004">
    <property type="entry name" value="Carbamoyl-phosphate synthase (glutamine-hydrolyzing)"/>
    <property type="match status" value="1"/>
</dbReference>
<dbReference type="GO" id="GO:0004088">
    <property type="term" value="F:carbamoyl-phosphate synthase (glutamine-hydrolyzing) activity"/>
    <property type="evidence" value="ECO:0007669"/>
    <property type="project" value="UniProtKB-EC"/>
</dbReference>
<gene>
    <name evidence="31" type="ORF">CYME_CMQ255C</name>
</gene>
<dbReference type="GO" id="GO:0004070">
    <property type="term" value="F:aspartate carbamoyltransferase activity"/>
    <property type="evidence" value="ECO:0007669"/>
    <property type="project" value="UniProtKB-EC"/>
</dbReference>
<dbReference type="GO" id="GO:0016597">
    <property type="term" value="F:amino acid binding"/>
    <property type="evidence" value="ECO:0007669"/>
    <property type="project" value="InterPro"/>
</dbReference>
<dbReference type="PROSITE" id="PS00097">
    <property type="entry name" value="CARBAMOYLTRANSFERASE"/>
    <property type="match status" value="1"/>
</dbReference>
<evidence type="ECO:0000256" key="12">
    <source>
        <dbReference type="ARBA" id="ARBA00022737"/>
    </source>
</evidence>
<evidence type="ECO:0000256" key="16">
    <source>
        <dbReference type="ARBA" id="ARBA00022842"/>
    </source>
</evidence>
<dbReference type="PRINTS" id="PR00098">
    <property type="entry name" value="CPSASE"/>
</dbReference>
<dbReference type="HAMAP" id="MF_00001">
    <property type="entry name" value="Asp_carb_tr"/>
    <property type="match status" value="1"/>
</dbReference>
<name>M1UVS2_CYAM1</name>
<comment type="similarity">
    <text evidence="6">Belongs to the CarB family.</text>
</comment>
<evidence type="ECO:0000256" key="10">
    <source>
        <dbReference type="ARBA" id="ARBA00022679"/>
    </source>
</evidence>
<dbReference type="InterPro" id="IPR006274">
    <property type="entry name" value="CarbamoylP_synth_ssu"/>
</dbReference>
<dbReference type="Gramene" id="CMQ255CT">
    <property type="protein sequence ID" value="CMQ255CT"/>
    <property type="gene ID" value="CMQ255C"/>
</dbReference>
<evidence type="ECO:0000256" key="24">
    <source>
        <dbReference type="ARBA" id="ARBA00047359"/>
    </source>
</evidence>
<evidence type="ECO:0000256" key="11">
    <source>
        <dbReference type="ARBA" id="ARBA00022723"/>
    </source>
</evidence>
<evidence type="ECO:0000256" key="26">
    <source>
        <dbReference type="ARBA" id="ARBA00048859"/>
    </source>
</evidence>
<evidence type="ECO:0000256" key="3">
    <source>
        <dbReference type="ARBA" id="ARBA00004730"/>
    </source>
</evidence>
<keyword evidence="8" id="KW-0436">Ligase</keyword>
<reference evidence="31 32" key="2">
    <citation type="journal article" date="2007" name="BMC Biol.">
        <title>A 100%-complete sequence reveals unusually simple genomic features in the hot-spring red alga Cyanidioschyzon merolae.</title>
        <authorList>
            <person name="Nozaki H."/>
            <person name="Takano H."/>
            <person name="Misumi O."/>
            <person name="Terasawa K."/>
            <person name="Matsuzaki M."/>
            <person name="Maruyama S."/>
            <person name="Nishida K."/>
            <person name="Yagisawa F."/>
            <person name="Yoshida Y."/>
            <person name="Fujiwara T."/>
            <person name="Takio S."/>
            <person name="Tamura K."/>
            <person name="Chung S.J."/>
            <person name="Nakamura S."/>
            <person name="Kuroiwa H."/>
            <person name="Tanaka K."/>
            <person name="Sato N."/>
            <person name="Kuroiwa T."/>
        </authorList>
    </citation>
    <scope>NUCLEOTIDE SEQUENCE [LARGE SCALE GENOMIC DNA]</scope>
    <source>
        <strain evidence="31 32">10D</strain>
    </source>
</reference>
<dbReference type="Pfam" id="PF02729">
    <property type="entry name" value="OTCace_N"/>
    <property type="match status" value="1"/>
</dbReference>
<dbReference type="Gene3D" id="3.40.50.1370">
    <property type="entry name" value="Aspartate/ornithine carbamoyltransferase"/>
    <property type="match status" value="2"/>
</dbReference>
<dbReference type="PRINTS" id="PR00100">
    <property type="entry name" value="AOTCASE"/>
</dbReference>
<dbReference type="InterPro" id="IPR032466">
    <property type="entry name" value="Metal_Hydrolase"/>
</dbReference>
<dbReference type="InterPro" id="IPR013815">
    <property type="entry name" value="ATP_grasp_subdomain_1"/>
</dbReference>
<dbReference type="Gene3D" id="3.20.20.140">
    <property type="entry name" value="Metal-dependent hydrolases"/>
    <property type="match status" value="1"/>
</dbReference>
<dbReference type="UniPathway" id="UPA00070">
    <property type="reaction ID" value="UER00115"/>
</dbReference>
<dbReference type="PROSITE" id="PS00867">
    <property type="entry name" value="CPSASE_2"/>
    <property type="match status" value="2"/>
</dbReference>
<dbReference type="EMBL" id="AP006499">
    <property type="protein sequence ID" value="BAM82141.1"/>
    <property type="molecule type" value="Genomic_DNA"/>
</dbReference>
<dbReference type="FunFam" id="3.40.50.1370:FF:000005">
    <property type="entry name" value="CAD protein-like isoform X1"/>
    <property type="match status" value="1"/>
</dbReference>
<dbReference type="RefSeq" id="XP_005538177.1">
    <property type="nucleotide sequence ID" value="XM_005538120.1"/>
</dbReference>
<dbReference type="FunFam" id="3.40.50.20:FF:000001">
    <property type="entry name" value="Carbamoyl-phosphate synthase large chain"/>
    <property type="match status" value="1"/>
</dbReference>
<dbReference type="Gene3D" id="3.40.50.20">
    <property type="match status" value="2"/>
</dbReference>
<organism evidence="31 32">
    <name type="scientific">Cyanidioschyzon merolae (strain NIES-3377 / 10D)</name>
    <name type="common">Unicellular red alga</name>
    <dbReference type="NCBI Taxonomy" id="280699"/>
    <lineage>
        <taxon>Eukaryota</taxon>
        <taxon>Rhodophyta</taxon>
        <taxon>Bangiophyceae</taxon>
        <taxon>Cyanidiales</taxon>
        <taxon>Cyanidiaceae</taxon>
        <taxon>Cyanidioschyzon</taxon>
    </lineage>
</organism>
<dbReference type="Gene3D" id="3.50.30.20">
    <property type="entry name" value="Carbamoyl-phosphate synthase small subunit, N-terminal domain"/>
    <property type="match status" value="1"/>
</dbReference>
<comment type="similarity">
    <text evidence="23">In the 2nd section; belongs to the CarB family.</text>
</comment>
<dbReference type="GO" id="GO:0046872">
    <property type="term" value="F:metal ion binding"/>
    <property type="evidence" value="ECO:0007669"/>
    <property type="project" value="UniProtKB-KW"/>
</dbReference>
<dbReference type="SMART" id="SM01096">
    <property type="entry name" value="CPSase_L_D3"/>
    <property type="match status" value="1"/>
</dbReference>
<dbReference type="Gene3D" id="3.40.50.1380">
    <property type="entry name" value="Methylglyoxal synthase-like domain"/>
    <property type="match status" value="1"/>
</dbReference>
<dbReference type="CDD" id="cd01423">
    <property type="entry name" value="MGS_CPS_I_III"/>
    <property type="match status" value="1"/>
</dbReference>
<comment type="cofactor">
    <cofactor evidence="1">
        <name>Mn(2+)</name>
        <dbReference type="ChEBI" id="CHEBI:29035"/>
    </cofactor>
</comment>
<dbReference type="Pfam" id="PF02787">
    <property type="entry name" value="CPSase_L_D3"/>
    <property type="match status" value="1"/>
</dbReference>
<dbReference type="InterPro" id="IPR006132">
    <property type="entry name" value="Asp/Orn_carbamoyltranf_P-bd"/>
</dbReference>
<dbReference type="InterPro" id="IPR011607">
    <property type="entry name" value="MGS-like_dom"/>
</dbReference>
<keyword evidence="7" id="KW-0055">Arginine biosynthesis</keyword>
<dbReference type="FunFam" id="3.40.50.20:FF:000002">
    <property type="entry name" value="Carbamoyl-phosphate synthase large chain"/>
    <property type="match status" value="1"/>
</dbReference>
<keyword evidence="11" id="KW-0479">Metal-binding</keyword>
<dbReference type="InterPro" id="IPR006275">
    <property type="entry name" value="CPSase_lsu"/>
</dbReference>
<keyword evidence="32" id="KW-1185">Reference proteome</keyword>
<evidence type="ECO:0000256" key="21">
    <source>
        <dbReference type="ARBA" id="ARBA00043979"/>
    </source>
</evidence>
<dbReference type="PRINTS" id="PR00101">
    <property type="entry name" value="ATCASE"/>
</dbReference>
<feature type="domain" description="ATP-grasp" evidence="29">
    <location>
        <begin position="1085"/>
        <end position="1276"/>
    </location>
</feature>
<dbReference type="FunFam" id="3.50.30.20:FF:000002">
    <property type="entry name" value="Carbamoyl-phosphate synthase 1, mitochondrial"/>
    <property type="match status" value="1"/>
</dbReference>
<evidence type="ECO:0000256" key="15">
    <source>
        <dbReference type="ARBA" id="ARBA00022840"/>
    </source>
</evidence>
<dbReference type="GO" id="GO:0006526">
    <property type="term" value="P:L-arginine biosynthetic process"/>
    <property type="evidence" value="ECO:0007669"/>
    <property type="project" value="UniProtKB-KW"/>
</dbReference>
<evidence type="ECO:0000256" key="14">
    <source>
        <dbReference type="ARBA" id="ARBA00022801"/>
    </source>
</evidence>
<dbReference type="InterPro" id="IPR036897">
    <property type="entry name" value="CarbamoylP_synth_lsu_oligo_sf"/>
</dbReference>
<dbReference type="Gene3D" id="3.30.1490.20">
    <property type="entry name" value="ATP-grasp fold, A domain"/>
    <property type="match status" value="1"/>
</dbReference>
<comment type="similarity">
    <text evidence="22">In the N-terminal section; belongs to the CarA family.</text>
</comment>
<dbReference type="NCBIfam" id="NF002032">
    <property type="entry name" value="PRK00856.1"/>
    <property type="match status" value="1"/>
</dbReference>
<dbReference type="InterPro" id="IPR002082">
    <property type="entry name" value="Asp_carbamoyltransf"/>
</dbReference>
<dbReference type="SUPFAM" id="SSF53671">
    <property type="entry name" value="Aspartate/ornithine carbamoyltransferase"/>
    <property type="match status" value="1"/>
</dbReference>
<evidence type="ECO:0000256" key="9">
    <source>
        <dbReference type="ARBA" id="ARBA00022605"/>
    </source>
</evidence>
<dbReference type="Proteomes" id="UP000007014">
    <property type="component" value="Chromosome 17"/>
</dbReference>
<keyword evidence="10" id="KW-0808">Transferase</keyword>
<keyword evidence="16" id="KW-0460">Magnesium</keyword>
<dbReference type="GO" id="GO:0005524">
    <property type="term" value="F:ATP binding"/>
    <property type="evidence" value="ECO:0007669"/>
    <property type="project" value="UniProtKB-UniRule"/>
</dbReference>
<dbReference type="OMA" id="FPFNKFP"/>
<dbReference type="Pfam" id="PF00117">
    <property type="entry name" value="GATase"/>
    <property type="match status" value="1"/>
</dbReference>
<dbReference type="InterPro" id="IPR016185">
    <property type="entry name" value="PreATP-grasp_dom_sf"/>
</dbReference>
<evidence type="ECO:0000256" key="20">
    <source>
        <dbReference type="ARBA" id="ARBA00043968"/>
    </source>
</evidence>
<evidence type="ECO:0000256" key="27">
    <source>
        <dbReference type="ARBA" id="ARBA00049534"/>
    </source>
</evidence>
<dbReference type="InterPro" id="IPR006131">
    <property type="entry name" value="Asp_carbamoyltransf_Asp/Orn-bd"/>
</dbReference>
<dbReference type="GO" id="GO:0004359">
    <property type="term" value="F:glutaminase activity"/>
    <property type="evidence" value="ECO:0007669"/>
    <property type="project" value="UniProtKB-EC"/>
</dbReference>
<dbReference type="NCBIfam" id="NF003671">
    <property type="entry name" value="PRK05294.1"/>
    <property type="match status" value="1"/>
</dbReference>
<evidence type="ECO:0000256" key="25">
    <source>
        <dbReference type="ARBA" id="ARBA00048816"/>
    </source>
</evidence>
<dbReference type="PROSITE" id="PS00866">
    <property type="entry name" value="CPSASE_1"/>
    <property type="match status" value="2"/>
</dbReference>
<dbReference type="eggNOG" id="KOG0370">
    <property type="taxonomic scope" value="Eukaryota"/>
</dbReference>
<dbReference type="SUPFAM" id="SSF52021">
    <property type="entry name" value="Carbamoyl phosphate synthetase, small subunit N-terminal domain"/>
    <property type="match status" value="1"/>
</dbReference>
<keyword evidence="15 28" id="KW-0067">ATP-binding</keyword>
<dbReference type="NCBIfam" id="NF009475">
    <property type="entry name" value="PRK12838.1"/>
    <property type="match status" value="1"/>
</dbReference>
<dbReference type="SUPFAM" id="SSF52440">
    <property type="entry name" value="PreATP-grasp domain"/>
    <property type="match status" value="2"/>
</dbReference>
<dbReference type="InterPro" id="IPR005483">
    <property type="entry name" value="CPSase_dom"/>
</dbReference>
<dbReference type="GeneID" id="16996215"/>
<dbReference type="Pfam" id="PF25596">
    <property type="entry name" value="CPSase_L_D1"/>
    <property type="match status" value="2"/>
</dbReference>
<dbReference type="FunFam" id="1.10.1030.10:FF:000002">
    <property type="entry name" value="Carbamoyl-phosphate synthase large chain"/>
    <property type="match status" value="1"/>
</dbReference>
<dbReference type="FunFam" id="3.30.1490.20:FF:000001">
    <property type="entry name" value="Carbamoyl-phosphate synthase large chain"/>
    <property type="match status" value="1"/>
</dbReference>
<keyword evidence="9" id="KW-0028">Amino-acid biosynthesis</keyword>
<evidence type="ECO:0000256" key="17">
    <source>
        <dbReference type="ARBA" id="ARBA00022975"/>
    </source>
</evidence>
<dbReference type="Pfam" id="PF02786">
    <property type="entry name" value="CPSase_L_D2"/>
    <property type="match status" value="2"/>
</dbReference>
<proteinExistence type="inferred from homology"/>
<dbReference type="NCBIfam" id="TIGR01368">
    <property type="entry name" value="CPSaseIIsmall"/>
    <property type="match status" value="1"/>
</dbReference>
<evidence type="ECO:0000259" key="29">
    <source>
        <dbReference type="PROSITE" id="PS50975"/>
    </source>
</evidence>
<dbReference type="PROSITE" id="PS51855">
    <property type="entry name" value="MGS"/>
    <property type="match status" value="1"/>
</dbReference>
<dbReference type="SUPFAM" id="SSF56059">
    <property type="entry name" value="Glutathione synthetase ATP-binding domain-like"/>
    <property type="match status" value="2"/>
</dbReference>
<dbReference type="Pfam" id="PF02142">
    <property type="entry name" value="MGS"/>
    <property type="match status" value="1"/>
</dbReference>
<comment type="similarity">
    <text evidence="21">In the C-terminal section; belongs to the aspartate/ornithine carbamoyltransferase superfamily. ATCase family.</text>
</comment>
<dbReference type="Pfam" id="PF00185">
    <property type="entry name" value="OTCace"/>
    <property type="match status" value="1"/>
</dbReference>
<keyword evidence="12" id="KW-0677">Repeat</keyword>
<evidence type="ECO:0000256" key="6">
    <source>
        <dbReference type="ARBA" id="ARBA00009799"/>
    </source>
</evidence>
<dbReference type="Gene3D" id="3.30.470.20">
    <property type="entry name" value="ATP-grasp fold, B domain"/>
    <property type="match status" value="2"/>
</dbReference>
<dbReference type="GO" id="GO:0044205">
    <property type="term" value="P:'de novo' UMP biosynthetic process"/>
    <property type="evidence" value="ECO:0007669"/>
    <property type="project" value="UniProtKB-UniPathway"/>
</dbReference>
<sequence>MTTIQGDASYGAQDLELQVPGLLTDAGKRRSRLELADGSVFEGWSFGAARSVAGEVVFQTGMVGYEQTLSDPSYCQQIIVFTYPLVGNYGVPSMSERDAYGLPLHFEAARIHAAGLVVLNYEQEYSHWLAKQSLGEWLQEQQVPGICGIDTRLVTQKIREHGSMLGRIVLEDDRNEDQAFIDPNRLNLVAQVSCKQPYEYGAPDARYHVLAVDCGLKYNQLRCLARRHCRMTVVPWDEDINADKYRSCDGLFISNGPGDPTMVLETIRNIQQWLSEERPVFGICLGHQLLALAAGAQTYKLKYGNRGHNQPCIDERTGRCYITSQNHGYAVDTNSLAPGWEPYFTNANDGSNEGIIHRKKPAFSVQFHPEARAGPCDTEFLFDLFVEMMRTKQPPPAPQRLAATGACPASDKSIRKVLVLGSGGLSIGQAGEFDYSGSQAIKALKQEGIYSVLINPNIATVQTTGGLADKVYFLPIDPESVMRIAENERPDGIFLQFGGQTALNCGIELQKRNFFQENGIRVLGTPVETIMDTEDRELFNKRLAEIGEPFARSATAASVEQAITEAERIGYPVIVRAAFALGGLGSGFANNAQELRQLASKALSCSPQLLVERSMKGWKEIEYEVVRDAYDNCITVCNMENFDPLGVHTGESIVVAPSQTLSDAEYQMLRNSAIKTVRHLGVVGECNIQFALNPNSREYCIIEVNARLSRSSALASKATGYPLAFVAAKLALGRALPAIRNSITQETTACFEPSLDYIVVKMPRWDLKKFERVNRQLGSSMKSVGEAMAIGRNFEETIQKAIRMVRDYYVNGFERDVEPYSDEEMQTPTEARILAIASGLASGHSVEEIHEKSQIDRWFLMRLARITRFEQTLERLAANAMNTGSENWLTADLLCAAKQLGFSDRQIGRLVGNTELEIRKLRKEYGIVPNIKQIDTVAAEFPAKTNYLYATYAGSQGAHDVSARFGGIIVLGSGAYRIGSSVEFDWCAVAAVRALRAKGTRTIMMNYNPETVSTDYDECDRLYFEELSFERVLDICEREAVDGVIVSMGGQIPNNIAMSLHRQGVHVLGTSPEMIDSAENRYKFSRMLDRIGVDQPRWKELTSIADAAAFCDSVGYPCLVRPSYVLSGAAMNVAYKEEDLERYLSEAARVSREHPVVISKFILEAKEIDVDAVARNGELVVHFISEHVENAGVHSGDATLVLPAQDLEPETVRKLEDATRKIANALNVSGPMNLQFIAKNNEIKVIECNIRASRSFPFVSKTIGLDLAKMATKVMLGLTVQPYPVDISTVPHVGVKVAMFSFARLLGADPILGVEMASTGEVACFGESREEAYLKGLRAAGIRLPQRNICLSIGSYKEKLEFLESAKKLAAIGYRLYATPGTADFLVEHNVPCTLVVWPSDEYQQGTLDVTRLIQDKMIDFFINLPSQNKLRRVATFMSNGYISRRTAVDFSIPLLTNIKCAKLLVRALARYGRGVSLPLQPYDVRFSARVITLPGLVNMCTSRLEHEPFAAPNGDRCDPESPLMNGDQHPKRNAAADARLCALLDDFDRQLLRGGYVAWVGAAVAPDFLVAESETLRTVREQLARWGRCDHAIYAYATAANAATLPSLANEVAGLFIALDNTEPMIHRRAAASAAATNAVSADQAPLRENLTPWLRHLELWPRHKPVILHTSSTQALSAMLFGAVLYARPIHIHAVRRREDIALIRSAKERGIPVTCDVRVEDLCGDALQHELEQRDVDALWDALDAIDTVTGSPRLVLGLLLEAVHRGRLTMTWLLSRLVEFPRSFLGLAPAGSSAHADTYVEVDIDQTERFVPADGDSNEKAYQLRGRVLRVVVRKRIAYLDDKVLLEAGAGHDLLESATETATATAEDTVVGAVPAQPALPSAPDVRNARAASSVRPSFRPATLPVESAVAAVTTDDSTADIDRARAAVEQRARQLDMVNFPRVSVANRSWMPSTKANRSTLLEPRPLDSFSCAPVDVPLVRRSWQAASPQPGWPHYQTSLPAPVSVPAGSSAQRDLLRHQSILSVSQFSRAELHALFGVAQEMRQMVNRMGMLDLLRGRVLALVFYEPSTRTSCSFAAAMQRLGGTVIQMNDLQSSSVAKGESLLDTVRTMASYADAVVLRHPEAGAAERAAQALPKTPLINAGDGTGEHPTQALLDVFTIREELGTVNGLVITFVGDLRNGRTVHSLARLLALYQVRINYVSPRELRMPSQVLEEVATRGIEQREYTNLEDCLAETDVLYMTRLQRERFADPGDYERFNAFYVITPRTLTRAKDTMIVMHPLPRVNEIAPEVDSDPRAVYFRQMEYGMYVRMALLSMVLGRS</sequence>
<dbReference type="InterPro" id="IPR005480">
    <property type="entry name" value="CPSase_lsu_oligo"/>
</dbReference>
<dbReference type="FunFam" id="3.30.470.20:FF:000001">
    <property type="entry name" value="Carbamoyl-phosphate synthase large chain"/>
    <property type="match status" value="1"/>
</dbReference>
<evidence type="ECO:0000256" key="18">
    <source>
        <dbReference type="ARBA" id="ARBA00023211"/>
    </source>
</evidence>
<evidence type="ECO:0000256" key="1">
    <source>
        <dbReference type="ARBA" id="ARBA00001936"/>
    </source>
</evidence>
<dbReference type="InterPro" id="IPR011761">
    <property type="entry name" value="ATP-grasp"/>
</dbReference>
<comment type="pathway">
    <text evidence="4">Pyrimidine metabolism; UMP biosynthesis via de novo pathway; (S)-dihydroorotate from bicarbonate: step 1/3.</text>
</comment>
<dbReference type="PRINTS" id="PR00099">
    <property type="entry name" value="CPSGATASE"/>
</dbReference>
<dbReference type="GO" id="GO:0006207">
    <property type="term" value="P:'de novo' pyrimidine nucleobase biosynthetic process"/>
    <property type="evidence" value="ECO:0007669"/>
    <property type="project" value="InterPro"/>
</dbReference>
<dbReference type="SUPFAM" id="SSF52335">
    <property type="entry name" value="Methylglyoxal synthase-like"/>
    <property type="match status" value="1"/>
</dbReference>
<dbReference type="CDD" id="cd01744">
    <property type="entry name" value="GATase1_CPSase"/>
    <property type="match status" value="1"/>
</dbReference>
<evidence type="ECO:0000313" key="31">
    <source>
        <dbReference type="EMBL" id="BAM82141.1"/>
    </source>
</evidence>
<dbReference type="Gene3D" id="1.10.1030.10">
    <property type="entry name" value="Carbamoyl-phosphate synthetase, large subunit oligomerisation domain"/>
    <property type="match status" value="1"/>
</dbReference>
<keyword evidence="17" id="KW-0665">Pyrimidine biosynthesis</keyword>
<comment type="pathway">
    <text evidence="3">Amino-acid biosynthesis; L-arginine biosynthesis.</text>
</comment>
<dbReference type="InterPro" id="IPR029062">
    <property type="entry name" value="Class_I_gatase-like"/>
</dbReference>
<dbReference type="HAMAP" id="MF_01209">
    <property type="entry name" value="CPSase_S_chain"/>
    <property type="match status" value="1"/>
</dbReference>
<protein>
    <submittedName>
        <fullName evidence="31">CAD complex</fullName>
    </submittedName>
</protein>
<dbReference type="SMART" id="SM00851">
    <property type="entry name" value="MGS"/>
    <property type="match status" value="1"/>
</dbReference>
<dbReference type="PANTHER" id="PTHR11405">
    <property type="entry name" value="CARBAMOYLTRANSFERASE FAMILY MEMBER"/>
    <property type="match status" value="1"/>
</dbReference>
<evidence type="ECO:0000256" key="13">
    <source>
        <dbReference type="ARBA" id="ARBA00022741"/>
    </source>
</evidence>
<evidence type="ECO:0000256" key="4">
    <source>
        <dbReference type="ARBA" id="ARBA00004812"/>
    </source>
</evidence>
<comment type="catalytic activity">
    <reaction evidence="25">
        <text>hydrogencarbonate + L-glutamine + 2 ATP + H2O = carbamoyl phosphate + L-glutamate + 2 ADP + phosphate + 2 H(+)</text>
        <dbReference type="Rhea" id="RHEA:18633"/>
        <dbReference type="ChEBI" id="CHEBI:15377"/>
        <dbReference type="ChEBI" id="CHEBI:15378"/>
        <dbReference type="ChEBI" id="CHEBI:17544"/>
        <dbReference type="ChEBI" id="CHEBI:29985"/>
        <dbReference type="ChEBI" id="CHEBI:30616"/>
        <dbReference type="ChEBI" id="CHEBI:43474"/>
        <dbReference type="ChEBI" id="CHEBI:58228"/>
        <dbReference type="ChEBI" id="CHEBI:58359"/>
        <dbReference type="ChEBI" id="CHEBI:456216"/>
        <dbReference type="EC" id="6.3.5.5"/>
    </reaction>
</comment>
<dbReference type="FunFam" id="3.40.50.1370:FF:000002">
    <property type="entry name" value="Aspartate carbamoyltransferase 2"/>
    <property type="match status" value="1"/>
</dbReference>
<comment type="catalytic activity">
    <reaction evidence="26">
        <text>carbamoyl phosphate + L-aspartate = N-carbamoyl-L-aspartate + phosphate + H(+)</text>
        <dbReference type="Rhea" id="RHEA:20013"/>
        <dbReference type="ChEBI" id="CHEBI:15378"/>
        <dbReference type="ChEBI" id="CHEBI:29991"/>
        <dbReference type="ChEBI" id="CHEBI:32814"/>
        <dbReference type="ChEBI" id="CHEBI:43474"/>
        <dbReference type="ChEBI" id="CHEBI:58228"/>
        <dbReference type="EC" id="2.1.3.2"/>
    </reaction>
</comment>
<dbReference type="HOGENOM" id="CLU_000513_2_1_1"/>
<evidence type="ECO:0000256" key="7">
    <source>
        <dbReference type="ARBA" id="ARBA00022571"/>
    </source>
</evidence>
<dbReference type="InterPro" id="IPR002474">
    <property type="entry name" value="CarbamoylP_synth_ssu_N"/>
</dbReference>
<dbReference type="SUPFAM" id="SSF51556">
    <property type="entry name" value="Metallo-dependent hydrolases"/>
    <property type="match status" value="1"/>
</dbReference>
<dbReference type="InterPro" id="IPR036914">
    <property type="entry name" value="MGS-like_dom_sf"/>
</dbReference>
<evidence type="ECO:0000256" key="23">
    <source>
        <dbReference type="ARBA" id="ARBA00043998"/>
    </source>
</evidence>
<dbReference type="SUPFAM" id="SSF48108">
    <property type="entry name" value="Carbamoyl phosphate synthetase, large subunit connection domain"/>
    <property type="match status" value="1"/>
</dbReference>
<evidence type="ECO:0000256" key="5">
    <source>
        <dbReference type="ARBA" id="ARBA00004852"/>
    </source>
</evidence>